<protein>
    <recommendedName>
        <fullName evidence="2">YrhK domain-containing protein</fullName>
    </recommendedName>
</protein>
<dbReference type="EMBL" id="LK934634">
    <property type="protein sequence ID" value="CDU16991.1"/>
    <property type="molecule type" value="Genomic_DNA"/>
</dbReference>
<dbReference type="Proteomes" id="UP000072904">
    <property type="component" value="Chromosome 6"/>
</dbReference>
<reference evidence="5 6" key="1">
    <citation type="journal article" date="2014" name="BMC Biol.">
        <title>A comprehensive evaluation of rodent malaria parasite genomes and gene expression.</title>
        <authorList>
            <person name="Otto T.D."/>
            <person name="Bohme U."/>
            <person name="Jackson A.P."/>
            <person name="Hunt M."/>
            <person name="Franke-Fayard B."/>
            <person name="Hoeijmakers W.A."/>
            <person name="Religa A.A."/>
            <person name="Robertson L."/>
            <person name="Sanders M."/>
            <person name="Ogun S.A."/>
            <person name="Cunningham D."/>
            <person name="Erhart A."/>
            <person name="Billker O."/>
            <person name="Khan S.M."/>
            <person name="Stunnenberg H.G."/>
            <person name="Langhorne J."/>
            <person name="Holder A.A."/>
            <person name="Waters A.P."/>
            <person name="Newbold C.I."/>
            <person name="Pain A."/>
            <person name="Berriman M."/>
            <person name="Janse C.J."/>
        </authorList>
    </citation>
    <scope>NUCLEOTIDE SEQUENCE [LARGE SCALE GENOMIC DNA]</scope>
    <source>
        <strain evidence="4 5">17X</strain>
        <strain evidence="3 6">YM</strain>
    </source>
</reference>
<dbReference type="OMA" id="WFDYIIY"/>
<evidence type="ECO:0000313" key="5">
    <source>
        <dbReference type="Proteomes" id="UP000072874"/>
    </source>
</evidence>
<reference evidence="3" key="3">
    <citation type="submission" date="2014-05" db="EMBL/GenBank/DDBJ databases">
        <authorList>
            <person name="Aslett A.Martin."/>
            <person name="De Silva Nishadi"/>
        </authorList>
    </citation>
    <scope>NUCLEOTIDE SEQUENCE</scope>
    <source>
        <strain evidence="3">YM</strain>
    </source>
</reference>
<keyword evidence="1" id="KW-0472">Membrane</keyword>
<organism evidence="3 6">
    <name type="scientific">Plasmodium yoelii</name>
    <dbReference type="NCBI Taxonomy" id="5861"/>
    <lineage>
        <taxon>Eukaryota</taxon>
        <taxon>Sar</taxon>
        <taxon>Alveolata</taxon>
        <taxon>Apicomplexa</taxon>
        <taxon>Aconoidasida</taxon>
        <taxon>Haemosporida</taxon>
        <taxon>Plasmodiidae</taxon>
        <taxon>Plasmodium</taxon>
        <taxon>Plasmodium (Vinckeia)</taxon>
    </lineage>
</organism>
<evidence type="ECO:0000313" key="4">
    <source>
        <dbReference type="EMBL" id="VTZ75356.1"/>
    </source>
</evidence>
<name>A0A077Y2S2_PLAYE</name>
<dbReference type="EMBL" id="LM993660">
    <property type="protein sequence ID" value="VTZ75356.1"/>
    <property type="molecule type" value="Genomic_DNA"/>
</dbReference>
<feature type="transmembrane region" description="Helical" evidence="1">
    <location>
        <begin position="54"/>
        <end position="75"/>
    </location>
</feature>
<feature type="domain" description="YrhK" evidence="2">
    <location>
        <begin position="148"/>
        <end position="194"/>
    </location>
</feature>
<feature type="transmembrane region" description="Helical" evidence="1">
    <location>
        <begin position="173"/>
        <end position="196"/>
    </location>
</feature>
<dbReference type="AlphaFoldDB" id="A0A077Y2S2"/>
<dbReference type="OrthoDB" id="369339at2759"/>
<feature type="transmembrane region" description="Helical" evidence="1">
    <location>
        <begin position="113"/>
        <end position="132"/>
    </location>
</feature>
<feature type="transmembrane region" description="Helical" evidence="1">
    <location>
        <begin position="30"/>
        <end position="48"/>
    </location>
</feature>
<evidence type="ECO:0000256" key="1">
    <source>
        <dbReference type="SAM" id="Phobius"/>
    </source>
</evidence>
<dbReference type="Pfam" id="PF14145">
    <property type="entry name" value="YrhK"/>
    <property type="match status" value="1"/>
</dbReference>
<dbReference type="RefSeq" id="XP_728401.2">
    <property type="nucleotide sequence ID" value="XM_723308.2"/>
</dbReference>
<evidence type="ECO:0000259" key="2">
    <source>
        <dbReference type="Pfam" id="PF14145"/>
    </source>
</evidence>
<dbReference type="GeneID" id="3800611"/>
<evidence type="ECO:0000313" key="6">
    <source>
        <dbReference type="Proteomes" id="UP000072904"/>
    </source>
</evidence>
<dbReference type="VEuPathDB" id="PlasmoDB:PY17X_0613800"/>
<keyword evidence="1" id="KW-1133">Transmembrane helix</keyword>
<dbReference type="VEuPathDB" id="PlasmoDB:PY07498"/>
<gene>
    <name evidence="4" type="ORF">PY17X_0613800</name>
    <name evidence="3" type="ORF">PYYM_0612900</name>
</gene>
<dbReference type="Proteomes" id="UP000072874">
    <property type="component" value="Chromosome 6"/>
</dbReference>
<dbReference type="VEuPathDB" id="PlasmoDB:PYYM_0612900"/>
<reference evidence="4" key="4">
    <citation type="submission" date="2019-05" db="EMBL/GenBank/DDBJ databases">
        <authorList>
            <consortium name="Pathogen Informatics"/>
        </authorList>
    </citation>
    <scope>NUCLEOTIDE SEQUENCE</scope>
    <source>
        <strain evidence="4">17X</strain>
    </source>
</reference>
<feature type="transmembrane region" description="Helical" evidence="1">
    <location>
        <begin position="144"/>
        <end position="167"/>
    </location>
</feature>
<keyword evidence="1" id="KW-0812">Transmembrane</keyword>
<proteinExistence type="predicted"/>
<feature type="transmembrane region" description="Helical" evidence="1">
    <location>
        <begin position="82"/>
        <end position="101"/>
    </location>
</feature>
<sequence>MKTENDNWNVSREICLTDFINCPLCYHTNFISMVLFIVGSTFFIFNLLYVSGCIIFAIASAMCFYSNIVGAYTIGSNNKKEFYGYINYTLGCLLFVIGSIYCCFKDDSLSVKLFIFGSSFFLIGALCFMYGITYRQIKNMDWRLLFVYIVNLIGSILFTVASFLFFYPQFYNYACYLYIEGSILFTLGTWFDYIIYINNNIILPN</sequence>
<evidence type="ECO:0000313" key="3">
    <source>
        <dbReference type="EMBL" id="CDU16991.1"/>
    </source>
</evidence>
<reference evidence="4" key="2">
    <citation type="submission" date="2014-05" db="EMBL/GenBank/DDBJ databases">
        <authorList>
            <person name="Aslett M.A."/>
            <person name="De Silva N."/>
        </authorList>
    </citation>
    <scope>NUCLEOTIDE SEQUENCE</scope>
    <source>
        <strain evidence="4">17X</strain>
    </source>
</reference>
<dbReference type="InterPro" id="IPR025424">
    <property type="entry name" value="YrhK_domain"/>
</dbReference>
<accession>A0A077Y2S2</accession>
<dbReference type="KEGG" id="pyo:PY17X_0613800"/>